<feature type="transmembrane region" description="Helical" evidence="7">
    <location>
        <begin position="142"/>
        <end position="165"/>
    </location>
</feature>
<evidence type="ECO:0000256" key="2">
    <source>
        <dbReference type="ARBA" id="ARBA00010992"/>
    </source>
</evidence>
<dbReference type="Gene3D" id="1.20.1250.20">
    <property type="entry name" value="MFS general substrate transporter like domains"/>
    <property type="match status" value="2"/>
</dbReference>
<evidence type="ECO:0000313" key="9">
    <source>
        <dbReference type="EMBL" id="SPO03497.1"/>
    </source>
</evidence>
<feature type="domain" description="Major facilitator superfamily (MFS) profile" evidence="8">
    <location>
        <begin position="50"/>
        <end position="386"/>
    </location>
</feature>
<evidence type="ECO:0000256" key="1">
    <source>
        <dbReference type="ARBA" id="ARBA00004141"/>
    </source>
</evidence>
<feature type="transmembrane region" description="Helical" evidence="7">
    <location>
        <begin position="46"/>
        <end position="71"/>
    </location>
</feature>
<dbReference type="AlphaFoldDB" id="A0AAE8SX00"/>
<keyword evidence="10" id="KW-1185">Reference proteome</keyword>
<dbReference type="PRINTS" id="PR00171">
    <property type="entry name" value="SUGRTRNSPORT"/>
</dbReference>
<dbReference type="InterPro" id="IPR050814">
    <property type="entry name" value="Myo-inositol_Transporter"/>
</dbReference>
<comment type="caution">
    <text evidence="9">The sequence shown here is derived from an EMBL/GenBank/DDBJ whole genome shotgun (WGS) entry which is preliminary data.</text>
</comment>
<name>A0AAE8SX00_9PEZI</name>
<dbReference type="InterPro" id="IPR005829">
    <property type="entry name" value="Sugar_transporter_CS"/>
</dbReference>
<dbReference type="GO" id="GO:0016020">
    <property type="term" value="C:membrane"/>
    <property type="evidence" value="ECO:0007669"/>
    <property type="project" value="UniProtKB-SubCell"/>
</dbReference>
<dbReference type="EMBL" id="ONZQ02000008">
    <property type="protein sequence ID" value="SPO03497.1"/>
    <property type="molecule type" value="Genomic_DNA"/>
</dbReference>
<accession>A0AAE8SX00</accession>
<evidence type="ECO:0000256" key="4">
    <source>
        <dbReference type="ARBA" id="ARBA00022692"/>
    </source>
</evidence>
<evidence type="ECO:0000259" key="8">
    <source>
        <dbReference type="PROSITE" id="PS50850"/>
    </source>
</evidence>
<dbReference type="InterPro" id="IPR005828">
    <property type="entry name" value="MFS_sugar_transport-like"/>
</dbReference>
<sequence>MFDDSQDAPLIARRDDESEVDVAGRGGNGYSEASAGKVAGGRPGAFVWALTASAGISGLLFGYDTGVISAALVSINSSLSGRPLTSLDKSIITSSTSLLALLASPLSSILADRYGRRRVILVADALFTFGALIQCASSTVPAMVAGRCVVGAGVGAASFVVPLYIAEVAPAPYRGMLVTTNVLLITAGQVVAYVIGWLFAEHGSPGTGWRWMVGLGAVPSVVQALLVMFMPETPRWLVMKGSVDEARRVVGRIFGRRGGGGEGEGVRAVADEGWWAELYGATVILASIILYVASYALGLGNVPWMQSELFPLPVRSLGSGVATATNWLANFAVGLTFLPLMDALGPARTFVLYALVCSVGYGLVWGWYPETAGLSLEEVGVLLEGW</sequence>
<evidence type="ECO:0000256" key="3">
    <source>
        <dbReference type="ARBA" id="ARBA00022448"/>
    </source>
</evidence>
<dbReference type="PROSITE" id="PS50850">
    <property type="entry name" value="MFS"/>
    <property type="match status" value="1"/>
</dbReference>
<dbReference type="GO" id="GO:1904679">
    <property type="term" value="P:myo-inositol import across plasma membrane"/>
    <property type="evidence" value="ECO:0007669"/>
    <property type="project" value="TreeGrafter"/>
</dbReference>
<keyword evidence="4 7" id="KW-0812">Transmembrane</keyword>
<feature type="transmembrane region" description="Helical" evidence="7">
    <location>
        <begin position="211"/>
        <end position="230"/>
    </location>
</feature>
<dbReference type="InterPro" id="IPR003663">
    <property type="entry name" value="Sugar/inositol_transpt"/>
</dbReference>
<reference evidence="9" key="1">
    <citation type="submission" date="2018-03" db="EMBL/GenBank/DDBJ databases">
        <authorList>
            <person name="Guldener U."/>
        </authorList>
    </citation>
    <scope>NUCLEOTIDE SEQUENCE</scope>
</reference>
<comment type="subcellular location">
    <subcellularLocation>
        <location evidence="1">Membrane</location>
        <topology evidence="1">Multi-pass membrane protein</topology>
    </subcellularLocation>
</comment>
<comment type="similarity">
    <text evidence="2">Belongs to the major facilitator superfamily. Sugar transporter (TC 2.A.1.1) family.</text>
</comment>
<proteinExistence type="inferred from homology"/>
<dbReference type="PROSITE" id="PS00217">
    <property type="entry name" value="SUGAR_TRANSPORT_2"/>
    <property type="match status" value="1"/>
</dbReference>
<gene>
    <name evidence="9" type="ORF">DNG_06180</name>
</gene>
<dbReference type="GO" id="GO:0005366">
    <property type="term" value="F:myo-inositol:proton symporter activity"/>
    <property type="evidence" value="ECO:0007669"/>
    <property type="project" value="TreeGrafter"/>
</dbReference>
<feature type="transmembrane region" description="Helical" evidence="7">
    <location>
        <begin position="317"/>
        <end position="338"/>
    </location>
</feature>
<keyword evidence="6 7" id="KW-0472">Membrane</keyword>
<evidence type="ECO:0000313" key="10">
    <source>
        <dbReference type="Proteomes" id="UP001187682"/>
    </source>
</evidence>
<feature type="transmembrane region" description="Helical" evidence="7">
    <location>
        <begin position="278"/>
        <end position="297"/>
    </location>
</feature>
<keyword evidence="3" id="KW-0813">Transport</keyword>
<evidence type="ECO:0000256" key="6">
    <source>
        <dbReference type="ARBA" id="ARBA00023136"/>
    </source>
</evidence>
<dbReference type="Proteomes" id="UP001187682">
    <property type="component" value="Unassembled WGS sequence"/>
</dbReference>
<dbReference type="Pfam" id="PF00083">
    <property type="entry name" value="Sugar_tr"/>
    <property type="match status" value="2"/>
</dbReference>
<feature type="transmembrane region" description="Helical" evidence="7">
    <location>
        <begin position="118"/>
        <end position="136"/>
    </location>
</feature>
<feature type="transmembrane region" description="Helical" evidence="7">
    <location>
        <begin position="350"/>
        <end position="368"/>
    </location>
</feature>
<dbReference type="PROSITE" id="PS00216">
    <property type="entry name" value="SUGAR_TRANSPORT_1"/>
    <property type="match status" value="1"/>
</dbReference>
<feature type="transmembrane region" description="Helical" evidence="7">
    <location>
        <begin position="177"/>
        <end position="199"/>
    </location>
</feature>
<evidence type="ECO:0000256" key="5">
    <source>
        <dbReference type="ARBA" id="ARBA00022989"/>
    </source>
</evidence>
<protein>
    <submittedName>
        <fullName evidence="9">Related to myo-inositol transporter</fullName>
    </submittedName>
</protein>
<dbReference type="SUPFAM" id="SSF103473">
    <property type="entry name" value="MFS general substrate transporter"/>
    <property type="match status" value="2"/>
</dbReference>
<dbReference type="InterPro" id="IPR036259">
    <property type="entry name" value="MFS_trans_sf"/>
</dbReference>
<dbReference type="InterPro" id="IPR020846">
    <property type="entry name" value="MFS_dom"/>
</dbReference>
<dbReference type="PANTHER" id="PTHR48020:SF12">
    <property type="entry name" value="PROTON MYO-INOSITOL COTRANSPORTER"/>
    <property type="match status" value="1"/>
</dbReference>
<keyword evidence="5 7" id="KW-1133">Transmembrane helix</keyword>
<evidence type="ECO:0000256" key="7">
    <source>
        <dbReference type="SAM" id="Phobius"/>
    </source>
</evidence>
<organism evidence="9 10">
    <name type="scientific">Cephalotrichum gorgonifer</name>
    <dbReference type="NCBI Taxonomy" id="2041049"/>
    <lineage>
        <taxon>Eukaryota</taxon>
        <taxon>Fungi</taxon>
        <taxon>Dikarya</taxon>
        <taxon>Ascomycota</taxon>
        <taxon>Pezizomycotina</taxon>
        <taxon>Sordariomycetes</taxon>
        <taxon>Hypocreomycetidae</taxon>
        <taxon>Microascales</taxon>
        <taxon>Microascaceae</taxon>
        <taxon>Cephalotrichum</taxon>
    </lineage>
</organism>
<dbReference type="PANTHER" id="PTHR48020">
    <property type="entry name" value="PROTON MYO-INOSITOL COTRANSPORTER"/>
    <property type="match status" value="1"/>
</dbReference>